<proteinExistence type="predicted"/>
<dbReference type="EMBL" id="JAKCXM010000063">
    <property type="protein sequence ID" value="KAJ0404396.1"/>
    <property type="molecule type" value="Genomic_DNA"/>
</dbReference>
<reference evidence="2" key="1">
    <citation type="submission" date="2021-12" db="EMBL/GenBank/DDBJ databases">
        <title>Prjna785345.</title>
        <authorList>
            <person name="Rujirawat T."/>
            <person name="Krajaejun T."/>
        </authorList>
    </citation>
    <scope>NUCLEOTIDE SEQUENCE</scope>
    <source>
        <strain evidence="2">Pi057C3</strain>
    </source>
</reference>
<evidence type="ECO:0000256" key="1">
    <source>
        <dbReference type="SAM" id="MobiDB-lite"/>
    </source>
</evidence>
<keyword evidence="3" id="KW-1185">Reference proteome</keyword>
<dbReference type="AlphaFoldDB" id="A0AAD5Q8H7"/>
<feature type="region of interest" description="Disordered" evidence="1">
    <location>
        <begin position="165"/>
        <end position="249"/>
    </location>
</feature>
<organism evidence="2 3">
    <name type="scientific">Pythium insidiosum</name>
    <name type="common">Pythiosis disease agent</name>
    <dbReference type="NCBI Taxonomy" id="114742"/>
    <lineage>
        <taxon>Eukaryota</taxon>
        <taxon>Sar</taxon>
        <taxon>Stramenopiles</taxon>
        <taxon>Oomycota</taxon>
        <taxon>Peronosporomycetes</taxon>
        <taxon>Pythiales</taxon>
        <taxon>Pythiaceae</taxon>
        <taxon>Pythium</taxon>
    </lineage>
</organism>
<gene>
    <name evidence="2" type="ORF">P43SY_007649</name>
</gene>
<sequence>MQARADPDARALFALDVCVDDATFISRVAERGVVLAFQLLRFDVVAFEAPAPTGLSCLLEAAPAALWADLERDPLTALVLLALEREQQRAELAAFACVPLTLDGAFAGGRVREWTRVTGVWQWTDRRDEAVGSVSATVSLSCLGHGLAVLAPGGSRILQATAALGESSVERESESESESESPRAEADEAAKQNENEERDAAQGKNECPPEPSSAERPPVAQLSVGVQCVLESEELPGGSSRPAPLQSPS</sequence>
<evidence type="ECO:0000313" key="3">
    <source>
        <dbReference type="Proteomes" id="UP001209570"/>
    </source>
</evidence>
<dbReference type="Proteomes" id="UP001209570">
    <property type="component" value="Unassembled WGS sequence"/>
</dbReference>
<evidence type="ECO:0000313" key="2">
    <source>
        <dbReference type="EMBL" id="KAJ0404396.1"/>
    </source>
</evidence>
<protein>
    <submittedName>
        <fullName evidence="2">Uncharacterized protein</fullName>
    </submittedName>
</protein>
<accession>A0AAD5Q8H7</accession>
<name>A0AAD5Q8H7_PYTIN</name>
<feature type="compositionally biased region" description="Basic and acidic residues" evidence="1">
    <location>
        <begin position="168"/>
        <end position="201"/>
    </location>
</feature>
<comment type="caution">
    <text evidence="2">The sequence shown here is derived from an EMBL/GenBank/DDBJ whole genome shotgun (WGS) entry which is preliminary data.</text>
</comment>